<keyword evidence="3" id="KW-0808">Transferase</keyword>
<dbReference type="CDD" id="cd02440">
    <property type="entry name" value="AdoMet_MTases"/>
    <property type="match status" value="1"/>
</dbReference>
<evidence type="ECO:0000313" key="6">
    <source>
        <dbReference type="Proteomes" id="UP001317779"/>
    </source>
</evidence>
<dbReference type="PANTHER" id="PTHR44942">
    <property type="entry name" value="METHYLTRANSF_11 DOMAIN-CONTAINING PROTEIN"/>
    <property type="match status" value="1"/>
</dbReference>
<gene>
    <name evidence="5" type="ORF">Microterr_29780</name>
</gene>
<name>A0ABM8E2X6_9MICO</name>
<comment type="similarity">
    <text evidence="1">Belongs to the methyltransferase superfamily.</text>
</comment>
<dbReference type="InterPro" id="IPR029063">
    <property type="entry name" value="SAM-dependent_MTases_sf"/>
</dbReference>
<keyword evidence="2" id="KW-0489">Methyltransferase</keyword>
<sequence>MRVPDPMHFEAHAEDYARARPPYPDALWDDLRDLGMLTPGLRALDLGAGTGQATSRLLAAGLRVTAVEPGPQLAAQIRTSFPEAPVIVSRAEDLSLPAGSFDLAVAATSIHWMDLDVVLPKVRRLLSPSGVLLVWRNVFGDPDFRTPFRDRIVQIVAERTAPPRPGPDAQDCVATAAALTETGLFRVVDTFTYRWSIDLDEHEVRALFTTFSDWSLDEVGRAADAVRELGGTVLEHYSSWLIVLRPTVAATA</sequence>
<evidence type="ECO:0000256" key="3">
    <source>
        <dbReference type="ARBA" id="ARBA00022679"/>
    </source>
</evidence>
<organism evidence="5 6">
    <name type="scientific">Microbacterium terricola</name>
    <dbReference type="NCBI Taxonomy" id="344163"/>
    <lineage>
        <taxon>Bacteria</taxon>
        <taxon>Bacillati</taxon>
        <taxon>Actinomycetota</taxon>
        <taxon>Actinomycetes</taxon>
        <taxon>Micrococcales</taxon>
        <taxon>Microbacteriaceae</taxon>
        <taxon>Microbacterium</taxon>
    </lineage>
</organism>
<proteinExistence type="inferred from homology"/>
<evidence type="ECO:0000313" key="5">
    <source>
        <dbReference type="EMBL" id="BDV32318.1"/>
    </source>
</evidence>
<evidence type="ECO:0000259" key="4">
    <source>
        <dbReference type="Pfam" id="PF08241"/>
    </source>
</evidence>
<dbReference type="InterPro" id="IPR013216">
    <property type="entry name" value="Methyltransf_11"/>
</dbReference>
<keyword evidence="6" id="KW-1185">Reference proteome</keyword>
<accession>A0ABM8E2X6</accession>
<dbReference type="SUPFAM" id="SSF53335">
    <property type="entry name" value="S-adenosyl-L-methionine-dependent methyltransferases"/>
    <property type="match status" value="1"/>
</dbReference>
<protein>
    <recommendedName>
        <fullName evidence="4">Methyltransferase type 11 domain-containing protein</fullName>
    </recommendedName>
</protein>
<dbReference type="EMBL" id="AP027141">
    <property type="protein sequence ID" value="BDV32318.1"/>
    <property type="molecule type" value="Genomic_DNA"/>
</dbReference>
<dbReference type="Proteomes" id="UP001317779">
    <property type="component" value="Chromosome"/>
</dbReference>
<evidence type="ECO:0000256" key="1">
    <source>
        <dbReference type="ARBA" id="ARBA00008361"/>
    </source>
</evidence>
<dbReference type="PANTHER" id="PTHR44942:SF4">
    <property type="entry name" value="METHYLTRANSFERASE TYPE 11 DOMAIN-CONTAINING PROTEIN"/>
    <property type="match status" value="1"/>
</dbReference>
<dbReference type="Pfam" id="PF08241">
    <property type="entry name" value="Methyltransf_11"/>
    <property type="match status" value="1"/>
</dbReference>
<evidence type="ECO:0000256" key="2">
    <source>
        <dbReference type="ARBA" id="ARBA00022603"/>
    </source>
</evidence>
<dbReference type="InterPro" id="IPR051052">
    <property type="entry name" value="Diverse_substrate_MTase"/>
</dbReference>
<dbReference type="Gene3D" id="3.40.50.150">
    <property type="entry name" value="Vaccinia Virus protein VP39"/>
    <property type="match status" value="1"/>
</dbReference>
<reference evidence="5 6" key="1">
    <citation type="submission" date="2022-12" db="EMBL/GenBank/DDBJ databases">
        <title>Microbacterium terricola strain KV-448 chromosome, complete genome.</title>
        <authorList>
            <person name="Oshima T."/>
            <person name="Moriya T."/>
            <person name="Bessho Y."/>
        </authorList>
    </citation>
    <scope>NUCLEOTIDE SEQUENCE [LARGE SCALE GENOMIC DNA]</scope>
    <source>
        <strain evidence="5 6">KV-448</strain>
    </source>
</reference>
<feature type="domain" description="Methyltransferase type 11" evidence="4">
    <location>
        <begin position="44"/>
        <end position="133"/>
    </location>
</feature>